<organism evidence="1 2">
    <name type="scientific">Dolichospermum flos-aquae UHCC 0037</name>
    <dbReference type="NCBI Taxonomy" id="2590026"/>
    <lineage>
        <taxon>Bacteria</taxon>
        <taxon>Bacillati</taxon>
        <taxon>Cyanobacteriota</taxon>
        <taxon>Cyanophyceae</taxon>
        <taxon>Nostocales</taxon>
        <taxon>Aphanizomenonaceae</taxon>
        <taxon>Dolichospermum</taxon>
    </lineage>
</organism>
<dbReference type="EMBL" id="VILF01000001">
    <property type="protein sequence ID" value="MTJ42277.1"/>
    <property type="molecule type" value="Genomic_DNA"/>
</dbReference>
<accession>A0ACC7S1C5</accession>
<protein>
    <submittedName>
        <fullName evidence="1">Uncharacterized protein</fullName>
    </submittedName>
</protein>
<dbReference type="Proteomes" id="UP001517388">
    <property type="component" value="Unassembled WGS sequence"/>
</dbReference>
<evidence type="ECO:0000313" key="1">
    <source>
        <dbReference type="EMBL" id="MTJ42277.1"/>
    </source>
</evidence>
<name>A0ACC7S1C5_DOLFA</name>
<proteinExistence type="predicted"/>
<sequence>MNNMIVHYQGFQIEIYENHPTWIDQRYASEVSLSSDPDFYIFDGNACTPDFGSCLIKSLRNCDDLVRDYGENIMFEPTLVFNPPGWNDPDNF</sequence>
<comment type="caution">
    <text evidence="1">The sequence shown here is derived from an EMBL/GenBank/DDBJ whole genome shotgun (WGS) entry which is preliminary data.</text>
</comment>
<keyword evidence="2" id="KW-1185">Reference proteome</keyword>
<gene>
    <name evidence="1" type="ORF">FJR39_03125</name>
</gene>
<reference evidence="2" key="1">
    <citation type="journal article" date="2020" name="Toxins">
        <title>Phylogenomic Analysis of Secondary Metabolism in the Toxic Cyanobacterial Genera Anabaena, Dolichospermum and Aphanizomenon.</title>
        <authorList>
            <person name="Oesterholm J."/>
            <person name="Popin R.V."/>
            <person name="Fewer D.P."/>
            <person name="Sivonen K."/>
        </authorList>
    </citation>
    <scope>NUCLEOTIDE SEQUENCE [LARGE SCALE GENOMIC DNA]</scope>
    <source>
        <strain evidence="2">UHCC 0037</strain>
    </source>
</reference>
<evidence type="ECO:0000313" key="2">
    <source>
        <dbReference type="Proteomes" id="UP001517388"/>
    </source>
</evidence>